<keyword evidence="2" id="KW-0677">Repeat</keyword>
<dbReference type="PANTHER" id="PTHR48009:SF4">
    <property type="entry name" value="LEUCINE-RICH REPEAT (LRR) FAMILY PROTEIN"/>
    <property type="match status" value="1"/>
</dbReference>
<reference evidence="6" key="1">
    <citation type="submission" date="2024-07" db="EMBL/GenBank/DDBJ databases">
        <title>Two chromosome-level genome assemblies of Korean endemic species Abeliophyllum distichum and Forsythia ovata (Oleaceae).</title>
        <authorList>
            <person name="Jang H."/>
        </authorList>
    </citation>
    <scope>NUCLEOTIDE SEQUENCE [LARGE SCALE GENOMIC DNA]</scope>
</reference>
<dbReference type="InterPro" id="IPR012677">
    <property type="entry name" value="Nucleotide-bd_a/b_plait_sf"/>
</dbReference>
<dbReference type="InterPro" id="IPR013210">
    <property type="entry name" value="LRR_N_plant-typ"/>
</dbReference>
<dbReference type="InterPro" id="IPR032675">
    <property type="entry name" value="LRR_dom_sf"/>
</dbReference>
<dbReference type="AlphaFoldDB" id="A0ABD1P948"/>
<evidence type="ECO:0000313" key="5">
    <source>
        <dbReference type="EMBL" id="KAL2459191.1"/>
    </source>
</evidence>
<dbReference type="Pfam" id="PF08263">
    <property type="entry name" value="LRRNT_2"/>
    <property type="match status" value="1"/>
</dbReference>
<evidence type="ECO:0000256" key="3">
    <source>
        <dbReference type="PROSITE-ProRule" id="PRU00176"/>
    </source>
</evidence>
<evidence type="ECO:0000259" key="4">
    <source>
        <dbReference type="PROSITE" id="PS50102"/>
    </source>
</evidence>
<dbReference type="GO" id="GO:0003723">
    <property type="term" value="F:RNA binding"/>
    <property type="evidence" value="ECO:0007669"/>
    <property type="project" value="UniProtKB-UniRule"/>
</dbReference>
<evidence type="ECO:0000313" key="6">
    <source>
        <dbReference type="Proteomes" id="UP001604277"/>
    </source>
</evidence>
<dbReference type="InterPro" id="IPR000504">
    <property type="entry name" value="RRM_dom"/>
</dbReference>
<proteinExistence type="predicted"/>
<dbReference type="Pfam" id="PF00076">
    <property type="entry name" value="RRM_1"/>
    <property type="match status" value="1"/>
</dbReference>
<dbReference type="PROSITE" id="PS50102">
    <property type="entry name" value="RRM"/>
    <property type="match status" value="1"/>
</dbReference>
<feature type="domain" description="RRM" evidence="4">
    <location>
        <begin position="209"/>
        <end position="287"/>
    </location>
</feature>
<protein>
    <submittedName>
        <fullName evidence="5">LRR receptor-like serine/threonine-protein kinase</fullName>
    </submittedName>
</protein>
<dbReference type="EMBL" id="JBFOLJ010000023">
    <property type="protein sequence ID" value="KAL2459191.1"/>
    <property type="molecule type" value="Genomic_DNA"/>
</dbReference>
<dbReference type="SUPFAM" id="SSF54928">
    <property type="entry name" value="RNA-binding domain, RBD"/>
    <property type="match status" value="1"/>
</dbReference>
<dbReference type="SUPFAM" id="SSF52058">
    <property type="entry name" value="L domain-like"/>
    <property type="match status" value="1"/>
</dbReference>
<organism evidence="5 6">
    <name type="scientific">Forsythia ovata</name>
    <dbReference type="NCBI Taxonomy" id="205694"/>
    <lineage>
        <taxon>Eukaryota</taxon>
        <taxon>Viridiplantae</taxon>
        <taxon>Streptophyta</taxon>
        <taxon>Embryophyta</taxon>
        <taxon>Tracheophyta</taxon>
        <taxon>Spermatophyta</taxon>
        <taxon>Magnoliopsida</taxon>
        <taxon>eudicotyledons</taxon>
        <taxon>Gunneridae</taxon>
        <taxon>Pentapetalae</taxon>
        <taxon>asterids</taxon>
        <taxon>lamiids</taxon>
        <taxon>Lamiales</taxon>
        <taxon>Oleaceae</taxon>
        <taxon>Forsythieae</taxon>
        <taxon>Forsythia</taxon>
    </lineage>
</organism>
<dbReference type="Gene3D" id="3.30.70.330">
    <property type="match status" value="1"/>
</dbReference>
<accession>A0ABD1P948</accession>
<name>A0ABD1P948_9LAMI</name>
<dbReference type="PANTHER" id="PTHR48009">
    <property type="entry name" value="LEUCINE-RICH REPEAT (LRR) FAMILY PROTEIN"/>
    <property type="match status" value="1"/>
</dbReference>
<keyword evidence="3" id="KW-0694">RNA-binding</keyword>
<dbReference type="InterPro" id="IPR035979">
    <property type="entry name" value="RBD_domain_sf"/>
</dbReference>
<dbReference type="InterPro" id="IPR053213">
    <property type="entry name" value="RLP29"/>
</dbReference>
<sequence>MWCLLKKWRDYRFIYLIYFIFVLLKCSFPVDAILDPIDLLALQSIQKSLDDFFESNYFASWDFTLDPCNFAGVYCDRDKVIALNLGDPRAGSPGLTGQIDPAIGKLSALAELTIVPGRIIWSLPQTLSQLKNLKFLAVSRNFIISGDIPGASSRDYKRLILASISFPVAFPGPSELYRQYYNSFSREKPHCCSSLSPSNEPDKIDPPTTIIFIKGLAQSTSEGGLKTALSRFGEVSRVKIITDKKTKQPLGFAYVWFTREEFAQTAVEEMNGKFFNGKFIYVTLAKPGSCKPRAKAKPYKF</sequence>
<comment type="caution">
    <text evidence="5">The sequence shown here is derived from an EMBL/GenBank/DDBJ whole genome shotgun (WGS) entry which is preliminary data.</text>
</comment>
<dbReference type="Gene3D" id="3.80.10.10">
    <property type="entry name" value="Ribonuclease Inhibitor"/>
    <property type="match status" value="1"/>
</dbReference>
<keyword evidence="1" id="KW-0433">Leucine-rich repeat</keyword>
<keyword evidence="6" id="KW-1185">Reference proteome</keyword>
<dbReference type="SMART" id="SM00360">
    <property type="entry name" value="RRM"/>
    <property type="match status" value="1"/>
</dbReference>
<evidence type="ECO:0000256" key="2">
    <source>
        <dbReference type="ARBA" id="ARBA00022737"/>
    </source>
</evidence>
<evidence type="ECO:0000256" key="1">
    <source>
        <dbReference type="ARBA" id="ARBA00022614"/>
    </source>
</evidence>
<gene>
    <name evidence="5" type="ORF">Fot_54880</name>
</gene>
<dbReference type="Proteomes" id="UP001604277">
    <property type="component" value="Unassembled WGS sequence"/>
</dbReference>